<keyword evidence="5" id="KW-1185">Reference proteome</keyword>
<feature type="region of interest" description="Disordered" evidence="3">
    <location>
        <begin position="458"/>
        <end position="491"/>
    </location>
</feature>
<evidence type="ECO:0000313" key="5">
    <source>
        <dbReference type="Proteomes" id="UP001303222"/>
    </source>
</evidence>
<reference evidence="4" key="2">
    <citation type="submission" date="2023-06" db="EMBL/GenBank/DDBJ databases">
        <authorList>
            <consortium name="Lawrence Berkeley National Laboratory"/>
            <person name="Mondo S.J."/>
            <person name="Hensen N."/>
            <person name="Bonometti L."/>
            <person name="Westerberg I."/>
            <person name="Brannstrom I.O."/>
            <person name="Guillou S."/>
            <person name="Cros-Aarteil S."/>
            <person name="Calhoun S."/>
            <person name="Haridas S."/>
            <person name="Kuo A."/>
            <person name="Pangilinan J."/>
            <person name="Riley R."/>
            <person name="Labutti K."/>
            <person name="Andreopoulos B."/>
            <person name="Lipzen A."/>
            <person name="Chen C."/>
            <person name="Yanf M."/>
            <person name="Daum C."/>
            <person name="Ng V."/>
            <person name="Clum A."/>
            <person name="Steindorff A."/>
            <person name="Ohm R."/>
            <person name="Martin F."/>
            <person name="Silar P."/>
            <person name="Natvig D."/>
            <person name="Lalanne C."/>
            <person name="Gautier V."/>
            <person name="Ament-Velasquez S.L."/>
            <person name="Kruys A."/>
            <person name="Hutchinson M.I."/>
            <person name="Powell A.J."/>
            <person name="Barry K."/>
            <person name="Miller A.N."/>
            <person name="Grigoriev I.V."/>
            <person name="Debuchy R."/>
            <person name="Gladieux P."/>
            <person name="Thoren M.H."/>
            <person name="Johannesson H."/>
        </authorList>
    </citation>
    <scope>NUCLEOTIDE SEQUENCE</scope>
    <source>
        <strain evidence="4">CBS 626.80</strain>
    </source>
</reference>
<protein>
    <recommendedName>
        <fullName evidence="6">CCHC-type domain-containing protein</fullName>
    </recommendedName>
</protein>
<dbReference type="Pfam" id="PF13975">
    <property type="entry name" value="gag-asp_proteas"/>
    <property type="match status" value="1"/>
</dbReference>
<comment type="subcellular location">
    <subcellularLocation>
        <location evidence="1">Mitochondrion</location>
    </subcellularLocation>
</comment>
<feature type="non-terminal residue" evidence="4">
    <location>
        <position position="1009"/>
    </location>
</feature>
<dbReference type="CDD" id="cd00303">
    <property type="entry name" value="retropepsin_like"/>
    <property type="match status" value="1"/>
</dbReference>
<organism evidence="4 5">
    <name type="scientific">Pseudoneurospora amorphoporcata</name>
    <dbReference type="NCBI Taxonomy" id="241081"/>
    <lineage>
        <taxon>Eukaryota</taxon>
        <taxon>Fungi</taxon>
        <taxon>Dikarya</taxon>
        <taxon>Ascomycota</taxon>
        <taxon>Pezizomycotina</taxon>
        <taxon>Sordariomycetes</taxon>
        <taxon>Sordariomycetidae</taxon>
        <taxon>Sordariales</taxon>
        <taxon>Sordariaceae</taxon>
        <taxon>Pseudoneurospora</taxon>
    </lineage>
</organism>
<feature type="region of interest" description="Disordered" evidence="3">
    <location>
        <begin position="40"/>
        <end position="79"/>
    </location>
</feature>
<sequence>MFSKSLKRLFRNRLSKSSEEIKEMDYLEFREKLIEILNDDFDSEDEGSDSDAPEPPKKVKSKNPAQDNSKKSVPQEDNDASLAAAVERLSLREPSDLARVFAALLNRQGGFQVPTPTPTQGTLSNSHVVQQPQPVNVLASAAVPVYNRNDTRSGRDMGLNRTFFGPSRDTGRPIRCYFCGEERHTIQNCEAYRVEEDYGLVSKDFRSRDGFRLWCSRSRAPWSLIDKELVYKGVQDCNLRAIAKAWLCNYPQSPEFRQLQNWEMEVWRGGNEASPAYPIDLSLLGNHRLPNAVSCINPPTQRATTNILRVSDFDIPDPSQIKVVAHGNVEDARSMVQICYSQATSDHTEPDASKQSEDPMEKLRAAGLSDDELSFYKNHGAKALYDYLDFVASDKDRKLAVVAAVSAEPELQLRRSKRLTAAEGLEDDDIAMTDVAPAPTSKPAGTKTTTKPVIKPTAILKPSSSSGQTETKKTSSKKVTIEEPAQEEEKEMTADELYAIAEKADPIIAASLKNVKVPLTLFDMLQLDRSLALRVMNLAALKAGIRTSPVLHRVHGTAVPDQNPETNVVDTIPNPAFHTYKASAVSDLEELLSQDDGLDLRIPKPYLQGDEVKYPAASDLLLSGQRGVHSSTALVPFPTSFRPTESREVTPFASSPTLYVNVNHSEGEKWAAMIDTGAELCCISKRAADVLGLAITPSRFTNVDSNGNSKRFVGETVANIYFAKWSISVPFQVSENRWTKHDILLGQNFIDATFMQFHHGPGGVEAITMLIGQKPILCAVLDTQQTSYSGMASPSDQTIVKPVNVRTMYKRVDKKVKPVDDAPSDGSTPEGSTHWKSKRMAEAQARIDEHREVNSSEWDEDFLPKFSTIEKGSRLTPERLESMLEDVRKVLQPKEVELFTHILYNREAALAWNFTECGRIHRDVFPPQRIRTIPHRAWQSKSVPIPKALTDKVIELLRDRVNRGILEESHAAYRNNWFLVKKKDGGLRLINDAQKINGVTLRDAFAPPG</sequence>
<evidence type="ECO:0000256" key="3">
    <source>
        <dbReference type="SAM" id="MobiDB-lite"/>
    </source>
</evidence>
<dbReference type="SUPFAM" id="SSF56672">
    <property type="entry name" value="DNA/RNA polymerases"/>
    <property type="match status" value="1"/>
</dbReference>
<name>A0AAN6NIP3_9PEZI</name>
<feature type="region of interest" description="Disordered" evidence="3">
    <location>
        <begin position="816"/>
        <end position="852"/>
    </location>
</feature>
<dbReference type="AlphaFoldDB" id="A0AAN6NIP3"/>
<feature type="compositionally biased region" description="Acidic residues" evidence="3">
    <location>
        <begin position="40"/>
        <end position="52"/>
    </location>
</feature>
<dbReference type="GO" id="GO:0005739">
    <property type="term" value="C:mitochondrion"/>
    <property type="evidence" value="ECO:0007669"/>
    <property type="project" value="UniProtKB-SubCell"/>
</dbReference>
<evidence type="ECO:0008006" key="6">
    <source>
        <dbReference type="Google" id="ProtNLM"/>
    </source>
</evidence>
<reference evidence="4" key="1">
    <citation type="journal article" date="2023" name="Mol. Phylogenet. Evol.">
        <title>Genome-scale phylogeny and comparative genomics of the fungal order Sordariales.</title>
        <authorList>
            <person name="Hensen N."/>
            <person name="Bonometti L."/>
            <person name="Westerberg I."/>
            <person name="Brannstrom I.O."/>
            <person name="Guillou S."/>
            <person name="Cros-Aarteil S."/>
            <person name="Calhoun S."/>
            <person name="Haridas S."/>
            <person name="Kuo A."/>
            <person name="Mondo S."/>
            <person name="Pangilinan J."/>
            <person name="Riley R."/>
            <person name="LaButti K."/>
            <person name="Andreopoulos B."/>
            <person name="Lipzen A."/>
            <person name="Chen C."/>
            <person name="Yan M."/>
            <person name="Daum C."/>
            <person name="Ng V."/>
            <person name="Clum A."/>
            <person name="Steindorff A."/>
            <person name="Ohm R.A."/>
            <person name="Martin F."/>
            <person name="Silar P."/>
            <person name="Natvig D.O."/>
            <person name="Lalanne C."/>
            <person name="Gautier V."/>
            <person name="Ament-Velasquez S.L."/>
            <person name="Kruys A."/>
            <person name="Hutchinson M.I."/>
            <person name="Powell A.J."/>
            <person name="Barry K."/>
            <person name="Miller A.N."/>
            <person name="Grigoriev I.V."/>
            <person name="Debuchy R."/>
            <person name="Gladieux P."/>
            <person name="Hiltunen Thoren M."/>
            <person name="Johannesson H."/>
        </authorList>
    </citation>
    <scope>NUCLEOTIDE SEQUENCE</scope>
    <source>
        <strain evidence="4">CBS 626.80</strain>
    </source>
</reference>
<evidence type="ECO:0000313" key="4">
    <source>
        <dbReference type="EMBL" id="KAK3946546.1"/>
    </source>
</evidence>
<evidence type="ECO:0000256" key="1">
    <source>
        <dbReference type="ARBA" id="ARBA00004173"/>
    </source>
</evidence>
<dbReference type="Proteomes" id="UP001303222">
    <property type="component" value="Unassembled WGS sequence"/>
</dbReference>
<dbReference type="EMBL" id="MU859761">
    <property type="protein sequence ID" value="KAK3946546.1"/>
    <property type="molecule type" value="Genomic_DNA"/>
</dbReference>
<dbReference type="InterPro" id="IPR043502">
    <property type="entry name" value="DNA/RNA_pol_sf"/>
</dbReference>
<proteinExistence type="predicted"/>
<accession>A0AAN6NIP3</accession>
<dbReference type="Gene3D" id="2.40.70.10">
    <property type="entry name" value="Acid Proteases"/>
    <property type="match status" value="1"/>
</dbReference>
<gene>
    <name evidence="4" type="ORF">QBC32DRAFT_366329</name>
</gene>
<dbReference type="SUPFAM" id="SSF50630">
    <property type="entry name" value="Acid proteases"/>
    <property type="match status" value="1"/>
</dbReference>
<keyword evidence="2" id="KW-0496">Mitochondrion</keyword>
<evidence type="ECO:0000256" key="2">
    <source>
        <dbReference type="ARBA" id="ARBA00023128"/>
    </source>
</evidence>
<comment type="caution">
    <text evidence="4">The sequence shown here is derived from an EMBL/GenBank/DDBJ whole genome shotgun (WGS) entry which is preliminary data.</text>
</comment>
<feature type="compositionally biased region" description="Low complexity" evidence="3">
    <location>
        <begin position="458"/>
        <end position="469"/>
    </location>
</feature>
<feature type="compositionally biased region" description="Basic and acidic residues" evidence="3">
    <location>
        <begin position="839"/>
        <end position="852"/>
    </location>
</feature>
<dbReference type="Gene3D" id="3.10.10.10">
    <property type="entry name" value="HIV Type 1 Reverse Transcriptase, subunit A, domain 1"/>
    <property type="match status" value="1"/>
</dbReference>
<dbReference type="InterPro" id="IPR021109">
    <property type="entry name" value="Peptidase_aspartic_dom_sf"/>
</dbReference>